<evidence type="ECO:0000313" key="1">
    <source>
        <dbReference type="EMBL" id="GGN86625.1"/>
    </source>
</evidence>
<dbReference type="Proteomes" id="UP000605784">
    <property type="component" value="Unassembled WGS sequence"/>
</dbReference>
<reference evidence="1" key="2">
    <citation type="submission" date="2020-09" db="EMBL/GenBank/DDBJ databases">
        <authorList>
            <person name="Sun Q."/>
            <person name="Ohkuma M."/>
        </authorList>
    </citation>
    <scope>NUCLEOTIDE SEQUENCE</scope>
    <source>
        <strain evidence="1">JCM 17820</strain>
    </source>
</reference>
<name>A0A830GHB1_9EURY</name>
<reference evidence="1" key="1">
    <citation type="journal article" date="2014" name="Int. J. Syst. Evol. Microbiol.">
        <title>Complete genome sequence of Corynebacterium casei LMG S-19264T (=DSM 44701T), isolated from a smear-ripened cheese.</title>
        <authorList>
            <consortium name="US DOE Joint Genome Institute (JGI-PGF)"/>
            <person name="Walter F."/>
            <person name="Albersmeier A."/>
            <person name="Kalinowski J."/>
            <person name="Ruckert C."/>
        </authorList>
    </citation>
    <scope>NUCLEOTIDE SEQUENCE</scope>
    <source>
        <strain evidence="1">JCM 17820</strain>
    </source>
</reference>
<dbReference type="RefSeq" id="WP_188994160.1">
    <property type="nucleotide sequence ID" value="NZ_BMOU01000001.1"/>
</dbReference>
<evidence type="ECO:0000313" key="2">
    <source>
        <dbReference type="Proteomes" id="UP000605784"/>
    </source>
</evidence>
<sequence>MSNDDDSSDDVTDAVQTFLGEADAAYEEYDKGYTDADAILRRLETAIESLRDATSDDGE</sequence>
<comment type="caution">
    <text evidence="1">The sequence shown here is derived from an EMBL/GenBank/DDBJ whole genome shotgun (WGS) entry which is preliminary data.</text>
</comment>
<dbReference type="EMBL" id="BMOU01000001">
    <property type="protein sequence ID" value="GGN86625.1"/>
    <property type="molecule type" value="Genomic_DNA"/>
</dbReference>
<keyword evidence="2" id="KW-1185">Reference proteome</keyword>
<proteinExistence type="predicted"/>
<protein>
    <submittedName>
        <fullName evidence="1">Uncharacterized protein</fullName>
    </submittedName>
</protein>
<accession>A0A830GHB1</accession>
<dbReference type="AlphaFoldDB" id="A0A830GHB1"/>
<gene>
    <name evidence="1" type="ORF">GCM10009030_04500</name>
</gene>
<organism evidence="1 2">
    <name type="scientific">Haloarcula pellucida</name>
    <dbReference type="NCBI Taxonomy" id="1427151"/>
    <lineage>
        <taxon>Archaea</taxon>
        <taxon>Methanobacteriati</taxon>
        <taxon>Methanobacteriota</taxon>
        <taxon>Stenosarchaea group</taxon>
        <taxon>Halobacteria</taxon>
        <taxon>Halobacteriales</taxon>
        <taxon>Haloarculaceae</taxon>
        <taxon>Haloarcula</taxon>
    </lineage>
</organism>